<dbReference type="GO" id="GO:0120147">
    <property type="term" value="F:formylglycine-generating oxidase activity"/>
    <property type="evidence" value="ECO:0007669"/>
    <property type="project" value="TreeGrafter"/>
</dbReference>
<feature type="region of interest" description="Disordered" evidence="1">
    <location>
        <begin position="1"/>
        <end position="20"/>
    </location>
</feature>
<dbReference type="Gene3D" id="3.90.1580.10">
    <property type="entry name" value="paralog of FGE (formylglycine-generating enzyme)"/>
    <property type="match status" value="1"/>
</dbReference>
<dbReference type="Proteomes" id="UP000306340">
    <property type="component" value="Unassembled WGS sequence"/>
</dbReference>
<dbReference type="PANTHER" id="PTHR23150:SF19">
    <property type="entry name" value="FORMYLGLYCINE-GENERATING ENZYME"/>
    <property type="match status" value="1"/>
</dbReference>
<dbReference type="PANTHER" id="PTHR23150">
    <property type="entry name" value="SULFATASE MODIFYING FACTOR 1, 2"/>
    <property type="match status" value="1"/>
</dbReference>
<dbReference type="InterPro" id="IPR016187">
    <property type="entry name" value="CTDL_fold"/>
</dbReference>
<evidence type="ECO:0000313" key="3">
    <source>
        <dbReference type="EMBL" id="TKA98297.1"/>
    </source>
</evidence>
<dbReference type="SUPFAM" id="SSF56436">
    <property type="entry name" value="C-type lectin-like"/>
    <property type="match status" value="1"/>
</dbReference>
<dbReference type="EMBL" id="SWAU01000006">
    <property type="protein sequence ID" value="TKA98297.1"/>
    <property type="molecule type" value="Genomic_DNA"/>
</dbReference>
<organism evidence="3 4">
    <name type="scientific">Cereibacter changlensis</name>
    <dbReference type="NCBI Taxonomy" id="402884"/>
    <lineage>
        <taxon>Bacteria</taxon>
        <taxon>Pseudomonadati</taxon>
        <taxon>Pseudomonadota</taxon>
        <taxon>Alphaproteobacteria</taxon>
        <taxon>Rhodobacterales</taxon>
        <taxon>Paracoccaceae</taxon>
        <taxon>Cereibacter</taxon>
    </lineage>
</organism>
<dbReference type="Pfam" id="PF03781">
    <property type="entry name" value="FGE-sulfatase"/>
    <property type="match status" value="1"/>
</dbReference>
<comment type="caution">
    <text evidence="3">The sequence shown here is derived from an EMBL/GenBank/DDBJ whole genome shotgun (WGS) entry which is preliminary data.</text>
</comment>
<dbReference type="RefSeq" id="WP_136791014.1">
    <property type="nucleotide sequence ID" value="NZ_SWAU01000006.1"/>
</dbReference>
<evidence type="ECO:0000256" key="1">
    <source>
        <dbReference type="SAM" id="MobiDB-lite"/>
    </source>
</evidence>
<reference evidence="3 4" key="1">
    <citation type="submission" date="2019-04" db="EMBL/GenBank/DDBJ databases">
        <title>Crypto-aerobic microbial life in anoxic (sulfidic) marine sediments.</title>
        <authorList>
            <person name="Bhattacharya S."/>
            <person name="Roy C."/>
            <person name="Mondal N."/>
            <person name="Sarkar J."/>
            <person name="Mandal S."/>
            <person name="Rameez M.J."/>
            <person name="Ghosh W."/>
        </authorList>
    </citation>
    <scope>NUCLEOTIDE SEQUENCE [LARGE SCALE GENOMIC DNA]</scope>
    <source>
        <strain evidence="3 4">SBBC</strain>
    </source>
</reference>
<gene>
    <name evidence="3" type="ORF">FAZ78_01575</name>
</gene>
<dbReference type="InterPro" id="IPR042095">
    <property type="entry name" value="SUMF_sf"/>
</dbReference>
<dbReference type="InterPro" id="IPR005532">
    <property type="entry name" value="SUMF_dom"/>
</dbReference>
<accession>A0A4V5NPE0</accession>
<protein>
    <submittedName>
        <fullName evidence="3">Formylglycine-generating enzyme family protein</fullName>
    </submittedName>
</protein>
<evidence type="ECO:0000313" key="4">
    <source>
        <dbReference type="Proteomes" id="UP000306340"/>
    </source>
</evidence>
<name>A0A4V5NPE0_9RHOB</name>
<dbReference type="InterPro" id="IPR051043">
    <property type="entry name" value="Sulfatase_Mod_Factor_Kinase"/>
</dbReference>
<sequence length="286" mass="30963">MPRGETATASPPTEPARREDPALALVAIPGGIVQVGTDRPMIPANGEGPMRAVLLSPFHISATAVSNADFARFVTATGYRTTAERQGAGFVFHAHVAAPEAAHTPASPSWWRRVEGACWNRPFGPDSSLSGREDHPVVQVSRHDAEAFCRWSGTRLPTEAEWEHAARGGLLDQTYPWGDRAPDDAFLPCNIWQGDFPRRDEGRDGWTGTSPVASFAPNGYGLYQMCGNVWEWTACLAATGVRSGDPILKGGSHLCHASYCHRYRIAARMSNSPSTATSHIGFRVAR</sequence>
<dbReference type="AlphaFoldDB" id="A0A4V5NPE0"/>
<proteinExistence type="predicted"/>
<evidence type="ECO:0000259" key="2">
    <source>
        <dbReference type="Pfam" id="PF03781"/>
    </source>
</evidence>
<feature type="domain" description="Sulfatase-modifying factor enzyme-like" evidence="2">
    <location>
        <begin position="25"/>
        <end position="286"/>
    </location>
</feature>